<dbReference type="PANTHER" id="PTHR32444">
    <property type="entry name" value="BULB-TYPE LECTIN DOMAIN-CONTAINING PROTEIN"/>
    <property type="match status" value="1"/>
</dbReference>
<protein>
    <recommendedName>
        <fullName evidence="13">Receptor-like serine/threonine-protein kinase</fullName>
        <ecNumber evidence="13">2.7.11.1</ecNumber>
    </recommendedName>
</protein>
<dbReference type="SMART" id="SM00473">
    <property type="entry name" value="PAN_AP"/>
    <property type="match status" value="1"/>
</dbReference>
<dbReference type="SUPFAM" id="SSF56112">
    <property type="entry name" value="Protein kinase-like (PK-like)"/>
    <property type="match status" value="1"/>
</dbReference>
<evidence type="ECO:0000313" key="19">
    <source>
        <dbReference type="EMBL" id="KAL2496118.1"/>
    </source>
</evidence>
<dbReference type="PROSITE" id="PS00108">
    <property type="entry name" value="PROTEIN_KINASE_ST"/>
    <property type="match status" value="1"/>
</dbReference>
<evidence type="ECO:0000256" key="1">
    <source>
        <dbReference type="ARBA" id="ARBA00022527"/>
    </source>
</evidence>
<dbReference type="Pfam" id="PF08276">
    <property type="entry name" value="PAN_2"/>
    <property type="match status" value="1"/>
</dbReference>
<dbReference type="GO" id="GO:0005524">
    <property type="term" value="F:ATP binding"/>
    <property type="evidence" value="ECO:0007669"/>
    <property type="project" value="UniProtKB-KW"/>
</dbReference>
<feature type="transmembrane region" description="Helical" evidence="14">
    <location>
        <begin position="438"/>
        <end position="461"/>
    </location>
</feature>
<evidence type="ECO:0000256" key="3">
    <source>
        <dbReference type="ARBA" id="ARBA00022679"/>
    </source>
</evidence>
<sequence length="810" mass="91281">MKKSTNKDMSFILVLTSLLSILKICTAIDTINTTQFLRDGDTLVSSGGVFELGFFSPGNSKNRYVGIWYKKIPGNTVVWVANKEIPLTSTLGILKVIEPGVLALLNDTENILWSSNTSTVARNPILQLLDSGNLVLREATDDNPENFLFQSFDYLSDTTLPSTNFGWNYVTGRENYLSSWKTNEDPSPGNFTFHLDPTGYPQGIVKRGNLTLCRIGPWNGVRLSGIPNARQDPTYRYGLFMSKNKTYYWEEAIDKSVISRVTLSQSGVVQRRTWVDRTQEWVVYLNIPADVCDTYKICGAYGRCNIGNSPACGCLDKFVPKDPEGWVRSDSSKGCIRRTPLNCQEGDEFLKYSGIKLPDSRYSSWINESMTLEECKGACLKNCSCMAYTQLDISGKGSGCLFWFGDLVDIRDLPTDGQDIYIRMASSELDSKGKRRKIFIFTLTSLMGVVLLGLSSMLYYWKKKKNKEKRRITVRHEKDFELPLFDLSTISKATNNFSIDKKLGQGGYGPVYKGMLEDGQDVAVKRLSKTSMQGLDEFMNEVICIAKLQHRNLVKLLGCCIQGEEKMLIYEYMPNKSLDFILFDKTRSTLIDWPKRLQIVNGVARGLVYIHQDSRLRIIHRDLKASNILLDTDMNPKISDFGIARTFRGNETEDLTSRVVGTYGYMSPEYAVHGRFSVKSDVFSFGVMVLEIVSGKRNSGFSAEDQHLNLLGHAWTLYKDGRSLELVDPYLRESANQYEVLRLIHMGLLCVQQCPDDRPNMASVVAMLDNEIALPRANQPGFFTERDASVSESIASNSSNVITITQLEPR</sequence>
<evidence type="ECO:0000256" key="2">
    <source>
        <dbReference type="ARBA" id="ARBA00022553"/>
    </source>
</evidence>
<keyword evidence="14" id="KW-0812">Transmembrane</keyword>
<accession>A0ABD1S8E8</accession>
<dbReference type="InterPro" id="IPR011009">
    <property type="entry name" value="Kinase-like_dom_sf"/>
</dbReference>
<evidence type="ECO:0000256" key="7">
    <source>
        <dbReference type="ARBA" id="ARBA00022840"/>
    </source>
</evidence>
<evidence type="ECO:0000256" key="14">
    <source>
        <dbReference type="SAM" id="Phobius"/>
    </source>
</evidence>
<dbReference type="InterPro" id="IPR024171">
    <property type="entry name" value="SRK-like_kinase"/>
</dbReference>
<evidence type="ECO:0000256" key="8">
    <source>
        <dbReference type="ARBA" id="ARBA00023157"/>
    </source>
</evidence>
<keyword evidence="8" id="KW-1015">Disulfide bond</keyword>
<dbReference type="PROSITE" id="PS50927">
    <property type="entry name" value="BULB_LECTIN"/>
    <property type="match status" value="1"/>
</dbReference>
<dbReference type="FunFam" id="1.10.510.10:FF:000060">
    <property type="entry name" value="G-type lectin S-receptor-like serine/threonine-protein kinase"/>
    <property type="match status" value="1"/>
</dbReference>
<comment type="catalytic activity">
    <reaction evidence="12 13">
        <text>L-seryl-[protein] + ATP = O-phospho-L-seryl-[protein] + ADP + H(+)</text>
        <dbReference type="Rhea" id="RHEA:17989"/>
        <dbReference type="Rhea" id="RHEA-COMP:9863"/>
        <dbReference type="Rhea" id="RHEA-COMP:11604"/>
        <dbReference type="ChEBI" id="CHEBI:15378"/>
        <dbReference type="ChEBI" id="CHEBI:29999"/>
        <dbReference type="ChEBI" id="CHEBI:30616"/>
        <dbReference type="ChEBI" id="CHEBI:83421"/>
        <dbReference type="ChEBI" id="CHEBI:456216"/>
        <dbReference type="EC" id="2.7.11.1"/>
    </reaction>
</comment>
<keyword evidence="5 13" id="KW-0547">Nucleotide-binding</keyword>
<evidence type="ECO:0000256" key="9">
    <source>
        <dbReference type="ARBA" id="ARBA00023170"/>
    </source>
</evidence>
<dbReference type="InterPro" id="IPR000858">
    <property type="entry name" value="S_locus_glycoprot_dom"/>
</dbReference>
<dbReference type="Pfam" id="PF00954">
    <property type="entry name" value="S_locus_glycop"/>
    <property type="match status" value="1"/>
</dbReference>
<dbReference type="FunFam" id="3.50.4.10:FF:000002">
    <property type="entry name" value="G-type lectin S-receptor-like serine/threonine-protein kinase"/>
    <property type="match status" value="1"/>
</dbReference>
<gene>
    <name evidence="19" type="ORF">Fot_39875</name>
</gene>
<feature type="domain" description="Bulb-type lectin" evidence="17">
    <location>
        <begin position="28"/>
        <end position="149"/>
    </location>
</feature>
<dbReference type="CDD" id="cd01098">
    <property type="entry name" value="PAN_AP_plant"/>
    <property type="match status" value="1"/>
</dbReference>
<keyword evidence="14" id="KW-1133">Transmembrane helix</keyword>
<dbReference type="SMART" id="SM00108">
    <property type="entry name" value="B_lectin"/>
    <property type="match status" value="1"/>
</dbReference>
<feature type="chain" id="PRO_5044848849" description="Receptor-like serine/threonine-protein kinase" evidence="15">
    <location>
        <begin position="28"/>
        <end position="810"/>
    </location>
</feature>
<dbReference type="FunFam" id="2.90.10.10:FF:000004">
    <property type="entry name" value="G-type lectin S-receptor-like serine/threonine-protein kinase"/>
    <property type="match status" value="1"/>
</dbReference>
<keyword evidence="2" id="KW-0597">Phosphoprotein</keyword>
<dbReference type="Gene3D" id="3.30.200.20">
    <property type="entry name" value="Phosphorylase Kinase, domain 1"/>
    <property type="match status" value="1"/>
</dbReference>
<dbReference type="SUPFAM" id="SSF51110">
    <property type="entry name" value="alpha-D-mannose-specific plant lectins"/>
    <property type="match status" value="1"/>
</dbReference>
<dbReference type="PIRSF" id="PIRSF000641">
    <property type="entry name" value="SRK"/>
    <property type="match status" value="1"/>
</dbReference>
<keyword evidence="20" id="KW-1185">Reference proteome</keyword>
<evidence type="ECO:0000256" key="11">
    <source>
        <dbReference type="ARBA" id="ARBA00047899"/>
    </source>
</evidence>
<feature type="signal peptide" evidence="15">
    <location>
        <begin position="1"/>
        <end position="27"/>
    </location>
</feature>
<dbReference type="Proteomes" id="UP001604277">
    <property type="component" value="Unassembled WGS sequence"/>
</dbReference>
<evidence type="ECO:0000256" key="15">
    <source>
        <dbReference type="SAM" id="SignalP"/>
    </source>
</evidence>
<keyword evidence="3 13" id="KW-0808">Transferase</keyword>
<dbReference type="EMBL" id="JBFOLJ010000011">
    <property type="protein sequence ID" value="KAL2496118.1"/>
    <property type="molecule type" value="Genomic_DNA"/>
</dbReference>
<keyword evidence="4 15" id="KW-0732">Signal</keyword>
<feature type="domain" description="Protein kinase" evidence="16">
    <location>
        <begin position="497"/>
        <end position="774"/>
    </location>
</feature>
<dbReference type="GO" id="GO:0004674">
    <property type="term" value="F:protein serine/threonine kinase activity"/>
    <property type="evidence" value="ECO:0007669"/>
    <property type="project" value="UniProtKB-KW"/>
</dbReference>
<evidence type="ECO:0000259" key="17">
    <source>
        <dbReference type="PROSITE" id="PS50927"/>
    </source>
</evidence>
<dbReference type="CDD" id="cd00028">
    <property type="entry name" value="B_lectin"/>
    <property type="match status" value="1"/>
</dbReference>
<reference evidence="20" key="1">
    <citation type="submission" date="2024-07" db="EMBL/GenBank/DDBJ databases">
        <title>Two chromosome-level genome assemblies of Korean endemic species Abeliophyllum distichum and Forsythia ovata (Oleaceae).</title>
        <authorList>
            <person name="Jang H."/>
        </authorList>
    </citation>
    <scope>NUCLEOTIDE SEQUENCE [LARGE SCALE GENOMIC DNA]</scope>
</reference>
<keyword evidence="7 13" id="KW-0067">ATP-binding</keyword>
<dbReference type="InterPro" id="IPR000719">
    <property type="entry name" value="Prot_kinase_dom"/>
</dbReference>
<dbReference type="SMART" id="SM00220">
    <property type="entry name" value="S_TKc"/>
    <property type="match status" value="1"/>
</dbReference>
<dbReference type="InterPro" id="IPR008271">
    <property type="entry name" value="Ser/Thr_kinase_AS"/>
</dbReference>
<evidence type="ECO:0000256" key="12">
    <source>
        <dbReference type="ARBA" id="ARBA00048679"/>
    </source>
</evidence>
<evidence type="ECO:0000256" key="5">
    <source>
        <dbReference type="ARBA" id="ARBA00022741"/>
    </source>
</evidence>
<dbReference type="PANTHER" id="PTHR32444:SF183">
    <property type="entry name" value="APPLE DOMAIN-CONTAINING PROTEIN"/>
    <property type="match status" value="1"/>
</dbReference>
<dbReference type="Gene3D" id="2.90.10.10">
    <property type="entry name" value="Bulb-type lectin domain"/>
    <property type="match status" value="1"/>
</dbReference>
<dbReference type="EC" id="2.7.11.1" evidence="13"/>
<dbReference type="CDD" id="cd14066">
    <property type="entry name" value="STKc_IRAK"/>
    <property type="match status" value="1"/>
</dbReference>
<dbReference type="Gene3D" id="1.10.510.10">
    <property type="entry name" value="Transferase(Phosphotransferase) domain 1"/>
    <property type="match status" value="1"/>
</dbReference>
<dbReference type="InterPro" id="IPR001245">
    <property type="entry name" value="Ser-Thr/Tyr_kinase_cat_dom"/>
</dbReference>
<evidence type="ECO:0000259" key="18">
    <source>
        <dbReference type="PROSITE" id="PS50948"/>
    </source>
</evidence>
<name>A0ABD1S8E8_9LAMI</name>
<keyword evidence="9" id="KW-0675">Receptor</keyword>
<keyword evidence="1 13" id="KW-0723">Serine/threonine-protein kinase</keyword>
<dbReference type="Gene3D" id="3.50.4.10">
    <property type="entry name" value="Hepatocyte Growth Factor"/>
    <property type="match status" value="1"/>
</dbReference>
<dbReference type="InterPro" id="IPR036426">
    <property type="entry name" value="Bulb-type_lectin_dom_sf"/>
</dbReference>
<organism evidence="19 20">
    <name type="scientific">Forsythia ovata</name>
    <dbReference type="NCBI Taxonomy" id="205694"/>
    <lineage>
        <taxon>Eukaryota</taxon>
        <taxon>Viridiplantae</taxon>
        <taxon>Streptophyta</taxon>
        <taxon>Embryophyta</taxon>
        <taxon>Tracheophyta</taxon>
        <taxon>Spermatophyta</taxon>
        <taxon>Magnoliopsida</taxon>
        <taxon>eudicotyledons</taxon>
        <taxon>Gunneridae</taxon>
        <taxon>Pentapetalae</taxon>
        <taxon>asterids</taxon>
        <taxon>lamiids</taxon>
        <taxon>Lamiales</taxon>
        <taxon>Oleaceae</taxon>
        <taxon>Forsythieae</taxon>
        <taxon>Forsythia</taxon>
    </lineage>
</organism>
<evidence type="ECO:0000313" key="20">
    <source>
        <dbReference type="Proteomes" id="UP001604277"/>
    </source>
</evidence>
<evidence type="ECO:0000256" key="13">
    <source>
        <dbReference type="PIRNR" id="PIRNR000641"/>
    </source>
</evidence>
<comment type="catalytic activity">
    <reaction evidence="11 13">
        <text>L-threonyl-[protein] + ATP = O-phospho-L-threonyl-[protein] + ADP + H(+)</text>
        <dbReference type="Rhea" id="RHEA:46608"/>
        <dbReference type="Rhea" id="RHEA-COMP:11060"/>
        <dbReference type="Rhea" id="RHEA-COMP:11605"/>
        <dbReference type="ChEBI" id="CHEBI:15378"/>
        <dbReference type="ChEBI" id="CHEBI:30013"/>
        <dbReference type="ChEBI" id="CHEBI:30616"/>
        <dbReference type="ChEBI" id="CHEBI:61977"/>
        <dbReference type="ChEBI" id="CHEBI:456216"/>
        <dbReference type="EC" id="2.7.11.1"/>
    </reaction>
</comment>
<evidence type="ECO:0000256" key="4">
    <source>
        <dbReference type="ARBA" id="ARBA00022729"/>
    </source>
</evidence>
<dbReference type="Pfam" id="PF01453">
    <property type="entry name" value="B_lectin"/>
    <property type="match status" value="1"/>
</dbReference>
<feature type="domain" description="Apple" evidence="18">
    <location>
        <begin position="343"/>
        <end position="425"/>
    </location>
</feature>
<comment type="caution">
    <text evidence="19">The sequence shown here is derived from an EMBL/GenBank/DDBJ whole genome shotgun (WGS) entry which is preliminary data.</text>
</comment>
<evidence type="ECO:0000259" key="16">
    <source>
        <dbReference type="PROSITE" id="PS50011"/>
    </source>
</evidence>
<evidence type="ECO:0000256" key="10">
    <source>
        <dbReference type="ARBA" id="ARBA00023180"/>
    </source>
</evidence>
<evidence type="ECO:0000256" key="6">
    <source>
        <dbReference type="ARBA" id="ARBA00022777"/>
    </source>
</evidence>
<dbReference type="PROSITE" id="PS50948">
    <property type="entry name" value="PAN"/>
    <property type="match status" value="1"/>
</dbReference>
<dbReference type="InterPro" id="IPR001480">
    <property type="entry name" value="Bulb-type_lectin_dom"/>
</dbReference>
<proteinExistence type="inferred from homology"/>
<keyword evidence="10" id="KW-0325">Glycoprotein</keyword>
<dbReference type="Pfam" id="PF07714">
    <property type="entry name" value="PK_Tyr_Ser-Thr"/>
    <property type="match status" value="1"/>
</dbReference>
<keyword evidence="14" id="KW-0472">Membrane</keyword>
<dbReference type="PROSITE" id="PS50011">
    <property type="entry name" value="PROTEIN_KINASE_DOM"/>
    <property type="match status" value="1"/>
</dbReference>
<keyword evidence="6 13" id="KW-0418">Kinase</keyword>
<dbReference type="InterPro" id="IPR003609">
    <property type="entry name" value="Pan_app"/>
</dbReference>
<dbReference type="AlphaFoldDB" id="A0ABD1S8E8"/>
<comment type="similarity">
    <text evidence="13">Belongs to the protein kinase superfamily. Ser/Thr protein kinase family.</text>
</comment>
<dbReference type="FunFam" id="3.30.200.20:FF:000195">
    <property type="entry name" value="G-type lectin S-receptor-like serine/threonine-protein kinase"/>
    <property type="match status" value="1"/>
</dbReference>